<protein>
    <submittedName>
        <fullName evidence="2">Uncharacterized protein</fullName>
    </submittedName>
</protein>
<evidence type="ECO:0000313" key="3">
    <source>
        <dbReference type="Proteomes" id="UP000187203"/>
    </source>
</evidence>
<feature type="region of interest" description="Disordered" evidence="1">
    <location>
        <begin position="73"/>
        <end position="144"/>
    </location>
</feature>
<name>A0A1R3HR06_9ROSI</name>
<feature type="compositionally biased region" description="Low complexity" evidence="1">
    <location>
        <begin position="15"/>
        <end position="30"/>
    </location>
</feature>
<comment type="caution">
    <text evidence="2">The sequence shown here is derived from an EMBL/GenBank/DDBJ whole genome shotgun (WGS) entry which is preliminary data.</text>
</comment>
<dbReference type="OrthoDB" id="10595310at2759"/>
<feature type="compositionally biased region" description="Basic and acidic residues" evidence="1">
    <location>
        <begin position="1"/>
        <end position="10"/>
    </location>
</feature>
<sequence>MVSSLGKDEAGSGYTSTDSINRSSFSSSFKPPNPSRLSLHRLKSPFGGATAPEFESTTDGALILQISLSRPSKVGTSPGFLDRRLKLPKTGLPEPTNLLPISNFRRQTNPISKLSSSDKDGASPLMSCSGESSSSIFWIPPGFA</sequence>
<proteinExistence type="predicted"/>
<feature type="compositionally biased region" description="Polar residues" evidence="1">
    <location>
        <begin position="104"/>
        <end position="115"/>
    </location>
</feature>
<accession>A0A1R3HR06</accession>
<dbReference type="Proteomes" id="UP000187203">
    <property type="component" value="Unassembled WGS sequence"/>
</dbReference>
<keyword evidence="3" id="KW-1185">Reference proteome</keyword>
<gene>
    <name evidence="2" type="ORF">COLO4_27434</name>
</gene>
<feature type="region of interest" description="Disordered" evidence="1">
    <location>
        <begin position="1"/>
        <end position="51"/>
    </location>
</feature>
<dbReference type="EMBL" id="AWUE01019563">
    <property type="protein sequence ID" value="OMO72837.1"/>
    <property type="molecule type" value="Genomic_DNA"/>
</dbReference>
<evidence type="ECO:0000313" key="2">
    <source>
        <dbReference type="EMBL" id="OMO72837.1"/>
    </source>
</evidence>
<dbReference type="AlphaFoldDB" id="A0A1R3HR06"/>
<evidence type="ECO:0000256" key="1">
    <source>
        <dbReference type="SAM" id="MobiDB-lite"/>
    </source>
</evidence>
<organism evidence="2 3">
    <name type="scientific">Corchorus olitorius</name>
    <dbReference type="NCBI Taxonomy" id="93759"/>
    <lineage>
        <taxon>Eukaryota</taxon>
        <taxon>Viridiplantae</taxon>
        <taxon>Streptophyta</taxon>
        <taxon>Embryophyta</taxon>
        <taxon>Tracheophyta</taxon>
        <taxon>Spermatophyta</taxon>
        <taxon>Magnoliopsida</taxon>
        <taxon>eudicotyledons</taxon>
        <taxon>Gunneridae</taxon>
        <taxon>Pentapetalae</taxon>
        <taxon>rosids</taxon>
        <taxon>malvids</taxon>
        <taxon>Malvales</taxon>
        <taxon>Malvaceae</taxon>
        <taxon>Grewioideae</taxon>
        <taxon>Apeibeae</taxon>
        <taxon>Corchorus</taxon>
    </lineage>
</organism>
<reference evidence="3" key="1">
    <citation type="submission" date="2013-09" db="EMBL/GenBank/DDBJ databases">
        <title>Corchorus olitorius genome sequencing.</title>
        <authorList>
            <person name="Alam M."/>
            <person name="Haque M.S."/>
            <person name="Islam M.S."/>
            <person name="Emdad E.M."/>
            <person name="Islam M.M."/>
            <person name="Ahmed B."/>
            <person name="Halim A."/>
            <person name="Hossen Q.M.M."/>
            <person name="Hossain M.Z."/>
            <person name="Ahmed R."/>
            <person name="Khan M.M."/>
            <person name="Islam R."/>
            <person name="Rashid M.M."/>
            <person name="Khan S.A."/>
            <person name="Rahman M.S."/>
            <person name="Alam M."/>
            <person name="Yahiya A.S."/>
            <person name="Khan M.S."/>
            <person name="Azam M.S."/>
            <person name="Haque T."/>
            <person name="Lashkar M.Z.H."/>
            <person name="Akhand A.I."/>
            <person name="Morshed G."/>
            <person name="Roy S."/>
            <person name="Uddin K.S."/>
            <person name="Rabeya T."/>
            <person name="Hossain A.S."/>
            <person name="Chowdhury A."/>
            <person name="Snigdha A.R."/>
            <person name="Mortoza M.S."/>
            <person name="Matin S.A."/>
            <person name="Hoque S.M.E."/>
            <person name="Islam M.K."/>
            <person name="Roy D.K."/>
            <person name="Haider R."/>
            <person name="Moosa M.M."/>
            <person name="Elias S.M."/>
            <person name="Hasan A.M."/>
            <person name="Jahan S."/>
            <person name="Shafiuddin M."/>
            <person name="Mahmood N."/>
            <person name="Shommy N.S."/>
        </authorList>
    </citation>
    <scope>NUCLEOTIDE SEQUENCE [LARGE SCALE GENOMIC DNA]</scope>
    <source>
        <strain evidence="3">cv. O-4</strain>
    </source>
</reference>